<gene>
    <name evidence="2" type="ORF">CCAM_LOCUS196</name>
</gene>
<dbReference type="InterPro" id="IPR045301">
    <property type="entry name" value="GEX3-like"/>
</dbReference>
<evidence type="ECO:0000313" key="2">
    <source>
        <dbReference type="EMBL" id="VFQ58420.1"/>
    </source>
</evidence>
<dbReference type="EMBL" id="OOIL02000001">
    <property type="protein sequence ID" value="VFQ58420.1"/>
    <property type="molecule type" value="Genomic_DNA"/>
</dbReference>
<dbReference type="InterPro" id="IPR011047">
    <property type="entry name" value="Quinoprotein_ADH-like_sf"/>
</dbReference>
<dbReference type="SMART" id="SM00564">
    <property type="entry name" value="PQQ"/>
    <property type="match status" value="8"/>
</dbReference>
<feature type="domain" description="Pyrrolo-quinoline quinone repeat" evidence="1">
    <location>
        <begin position="808"/>
        <end position="977"/>
    </location>
</feature>
<evidence type="ECO:0000259" key="1">
    <source>
        <dbReference type="Pfam" id="PF13360"/>
    </source>
</evidence>
<keyword evidence="3" id="KW-1185">Reference proteome</keyword>
<dbReference type="OrthoDB" id="19653at2759"/>
<dbReference type="GO" id="GO:0005886">
    <property type="term" value="C:plasma membrane"/>
    <property type="evidence" value="ECO:0007669"/>
    <property type="project" value="TreeGrafter"/>
</dbReference>
<dbReference type="Proteomes" id="UP000595140">
    <property type="component" value="Unassembled WGS sequence"/>
</dbReference>
<dbReference type="Pfam" id="PF13360">
    <property type="entry name" value="PQQ_2"/>
    <property type="match status" value="2"/>
</dbReference>
<dbReference type="AlphaFoldDB" id="A0A484JZ84"/>
<proteinExistence type="predicted"/>
<name>A0A484JZ84_9ASTE</name>
<accession>A0A484JZ84</accession>
<dbReference type="InterPro" id="IPR015943">
    <property type="entry name" value="WD40/YVTN_repeat-like_dom_sf"/>
</dbReference>
<dbReference type="InterPro" id="IPR002372">
    <property type="entry name" value="PQQ_rpt_dom"/>
</dbReference>
<evidence type="ECO:0000313" key="3">
    <source>
        <dbReference type="Proteomes" id="UP000595140"/>
    </source>
</evidence>
<organism evidence="2 3">
    <name type="scientific">Cuscuta campestris</name>
    <dbReference type="NCBI Taxonomy" id="132261"/>
    <lineage>
        <taxon>Eukaryota</taxon>
        <taxon>Viridiplantae</taxon>
        <taxon>Streptophyta</taxon>
        <taxon>Embryophyta</taxon>
        <taxon>Tracheophyta</taxon>
        <taxon>Spermatophyta</taxon>
        <taxon>Magnoliopsida</taxon>
        <taxon>eudicotyledons</taxon>
        <taxon>Gunneridae</taxon>
        <taxon>Pentapetalae</taxon>
        <taxon>asterids</taxon>
        <taxon>lamiids</taxon>
        <taxon>Solanales</taxon>
        <taxon>Convolvulaceae</taxon>
        <taxon>Cuscuteae</taxon>
        <taxon>Cuscuta</taxon>
        <taxon>Cuscuta subgen. Grammica</taxon>
        <taxon>Cuscuta sect. Cleistogrammica</taxon>
    </lineage>
</organism>
<dbReference type="InterPro" id="IPR018391">
    <property type="entry name" value="PQQ_b-propeller_rpt"/>
</dbReference>
<dbReference type="PANTHER" id="PTHR37253">
    <property type="entry name" value="PROTEIN GAMETE EXPRESSED 3"/>
    <property type="match status" value="1"/>
</dbReference>
<dbReference type="PANTHER" id="PTHR37253:SF1">
    <property type="entry name" value="PROTEIN GAMETE EXPRESSED 3"/>
    <property type="match status" value="1"/>
</dbReference>
<feature type="domain" description="Pyrrolo-quinoline quinone repeat" evidence="1">
    <location>
        <begin position="162"/>
        <end position="304"/>
    </location>
</feature>
<reference evidence="2 3" key="1">
    <citation type="submission" date="2018-04" db="EMBL/GenBank/DDBJ databases">
        <authorList>
            <person name="Vogel A."/>
        </authorList>
    </citation>
    <scope>NUCLEOTIDE SEQUENCE [LARGE SCALE GENOMIC DNA]</scope>
</reference>
<dbReference type="SUPFAM" id="SSF50998">
    <property type="entry name" value="Quinoprotein alcohol dehydrogenase-like"/>
    <property type="match status" value="2"/>
</dbReference>
<dbReference type="Gene3D" id="2.130.10.10">
    <property type="entry name" value="YVTN repeat-like/Quinoprotein amine dehydrogenase"/>
    <property type="match status" value="2"/>
</dbReference>
<dbReference type="GO" id="GO:0009793">
    <property type="term" value="P:embryo development ending in seed dormancy"/>
    <property type="evidence" value="ECO:0007669"/>
    <property type="project" value="TreeGrafter"/>
</dbReference>
<protein>
    <recommendedName>
        <fullName evidence="1">Pyrrolo-quinoline quinone repeat domain-containing protein</fullName>
    </recommendedName>
</protein>
<dbReference type="GO" id="GO:0010183">
    <property type="term" value="P:pollen tube guidance"/>
    <property type="evidence" value="ECO:0007669"/>
    <property type="project" value="TreeGrafter"/>
</dbReference>
<sequence length="1098" mass="119951">MKTEMGAAMKTYSRNKGTFSIWRGILFSNPSPSFSSESQRGSAPKLKLPLVGDDGRVYACSGRNFFAFESNGSIAWNLPLNHTCSPKIAPVNGGSTKIYVVAEDRVLKINPLKAGGSSESAVQLFFGAKPIGGSGGAESKSWGEIVGIGVSVFSSRVLITVRRRGLFAFRLQGKLAWSAGPVKNQHGFRHGCRKTLTDCHFTSAPVIDHCEARAYVLNNGGELYAVSTSNPHFLWITDLSSYGNISTITAGNNGLVYVTVPAAAALILAIDASKGNVLWQGSIGPLSSADYTPVVDSSGWVSVGSLDGFVYSFSQTGVVKKFPRVADQESVIQVRPILDCSGFAIYVSQTEMDGKVSQRIGDYTFISAMKPRSVTFTMLVPATGSLLLSEKYPGPFSSKLLNSDLKHFDCDEKVVLAFFAASRINDPFQCISKRQKYAYSCSQIRPMTYSSIYTDNERGIILFLLFESTLLLVLAALVRFCCLFWKKKKLRSRQLGEFLEKRRALQLQKKAFDRTISELEQKVTEEAVGNEVIEELGDLVREREWIERKLSTTYSFGRDETTYMRGSKPVLLPLSDRTTRSYSFQDRNKESITLFHTVTDVSSEDSQSDIAEAWISSADDDVREGDDEQRRNCIYIWVVGISEQDLSPSSSTIPPAPLHIPPFFQILFSNPSPSFSSESQRGSAPKLKLPLVGDDGRVYACSGRHFFAFESNGSVAWNLPLNHTCSPKIAPVNGGSTKASQLNLHPSLINSPPYTLPILIYVVAEDRVLKINPLKAGGSSESAVQLFFGAKPIGGSAESKSWGEIVGIGVSVFSSRVLITVKRRGLFAYRLQGKLAWSAGPVKNQHGFRQGCRKTLTDCHFTSAPVIDHCEARAYVLNNGGELYAVSTSNPHFLWITDLSSYGNISTITAGNNGLVYVTVPAAAALILAIDASKGNVLWQGSIGPLSSADYTPVVDSSGWVSVGSLDGFVYSFSQTGVVKKFPRVADQESVIQVRPILDCSGFAIYVSQTEMDGKVSQRIGDYTFISAMKPRSVTFTMLVPATGSLLLSEKYPGPFSSKLLNSDLKHFDCDEKVVLAFFAASRINDPFQCISKRQKYA</sequence>